<accession>A0A364LBW5</accession>
<evidence type="ECO:0000313" key="3">
    <source>
        <dbReference type="Proteomes" id="UP000249363"/>
    </source>
</evidence>
<dbReference type="RefSeq" id="XP_040737783.1">
    <property type="nucleotide sequence ID" value="XM_040882180.1"/>
</dbReference>
<proteinExistence type="predicted"/>
<dbReference type="PANTHER" id="PTHR39598">
    <property type="entry name" value="AUSTINOL SYNTHESIS PROTEIN F-RELATED"/>
    <property type="match status" value="1"/>
</dbReference>
<dbReference type="InterPro" id="IPR050977">
    <property type="entry name" value="Fungal_Meroterpenoid_Isomerase"/>
</dbReference>
<dbReference type="STRING" id="1196081.A0A364LBW5"/>
<evidence type="ECO:0000256" key="1">
    <source>
        <dbReference type="ARBA" id="ARBA00005179"/>
    </source>
</evidence>
<keyword evidence="3" id="KW-1185">Reference proteome</keyword>
<dbReference type="PANTHER" id="PTHR39598:SF1">
    <property type="entry name" value="AUSTINOID BIOSYNTHESIS CLUSTERS PROTEIN F-RELATED"/>
    <property type="match status" value="1"/>
</dbReference>
<reference evidence="2 3" key="1">
    <citation type="journal article" date="2017" name="Biotechnol. Biofuels">
        <title>Differential beta-glucosidase expression as a function of carbon source availability in Talaromyces amestolkiae: a genomic and proteomic approach.</title>
        <authorList>
            <person name="de Eugenio L.I."/>
            <person name="Mendez-Liter J.A."/>
            <person name="Nieto-Dominguez M."/>
            <person name="Alonso L."/>
            <person name="Gil-Munoz J."/>
            <person name="Barriuso J."/>
            <person name="Prieto A."/>
            <person name="Martinez M.J."/>
        </authorList>
    </citation>
    <scope>NUCLEOTIDE SEQUENCE [LARGE SCALE GENOMIC DNA]</scope>
    <source>
        <strain evidence="2 3">CIB</strain>
    </source>
</reference>
<protein>
    <recommendedName>
        <fullName evidence="4">SnoaL-like domain-containing protein</fullName>
    </recommendedName>
</protein>
<comment type="caution">
    <text evidence="2">The sequence shown here is derived from an EMBL/GenBank/DDBJ whole genome shotgun (WGS) entry which is preliminary data.</text>
</comment>
<evidence type="ECO:0000313" key="2">
    <source>
        <dbReference type="EMBL" id="RAO73269.1"/>
    </source>
</evidence>
<evidence type="ECO:0008006" key="4">
    <source>
        <dbReference type="Google" id="ProtNLM"/>
    </source>
</evidence>
<dbReference type="EMBL" id="MIKG01000023">
    <property type="protein sequence ID" value="RAO73269.1"/>
    <property type="molecule type" value="Genomic_DNA"/>
</dbReference>
<dbReference type="GeneID" id="63798495"/>
<organism evidence="2 3">
    <name type="scientific">Talaromyces amestolkiae</name>
    <dbReference type="NCBI Taxonomy" id="1196081"/>
    <lineage>
        <taxon>Eukaryota</taxon>
        <taxon>Fungi</taxon>
        <taxon>Dikarya</taxon>
        <taxon>Ascomycota</taxon>
        <taxon>Pezizomycotina</taxon>
        <taxon>Eurotiomycetes</taxon>
        <taxon>Eurotiomycetidae</taxon>
        <taxon>Eurotiales</taxon>
        <taxon>Trichocomaceae</taxon>
        <taxon>Talaromyces</taxon>
        <taxon>Talaromyces sect. Talaromyces</taxon>
    </lineage>
</organism>
<comment type="pathway">
    <text evidence="1">Secondary metabolite biosynthesis.</text>
</comment>
<gene>
    <name evidence="2" type="ORF">BHQ10_009281</name>
</gene>
<dbReference type="AlphaFoldDB" id="A0A364LBW5"/>
<name>A0A364LBW5_TALAM</name>
<dbReference type="OrthoDB" id="3758478at2759"/>
<dbReference type="Proteomes" id="UP000249363">
    <property type="component" value="Unassembled WGS sequence"/>
</dbReference>
<sequence>MTPIRDQLYATALKFLQAQSCLEADRMTALRTPTCRSTGMAPSRTTSKTCDQLKPLLEDYKRVFKDAKYSLLEENDMVIDEWAKKVTMRVRGQFETCVGPWANDFVFILTMTEDGKLLADIKSFPDTAALEELETRVLQASQAPAPWLAHMIKADA</sequence>